<keyword evidence="2" id="KW-1133">Transmembrane helix</keyword>
<reference evidence="3 4" key="1">
    <citation type="submission" date="2021-03" db="EMBL/GenBank/DDBJ databases">
        <title>Sequencing the genomes of 1000 actinobacteria strains.</title>
        <authorList>
            <person name="Klenk H.-P."/>
        </authorList>
    </citation>
    <scope>NUCLEOTIDE SEQUENCE [LARGE SCALE GENOMIC DNA]</scope>
    <source>
        <strain evidence="3 4">DSM 14566</strain>
    </source>
</reference>
<dbReference type="GO" id="GO:0016787">
    <property type="term" value="F:hydrolase activity"/>
    <property type="evidence" value="ECO:0007669"/>
    <property type="project" value="UniProtKB-KW"/>
</dbReference>
<name>A0ABS4X5W7_9MICO</name>
<accession>A0ABS4X5W7</accession>
<dbReference type="EC" id="3.4.21.89" evidence="1"/>
<evidence type="ECO:0000256" key="1">
    <source>
        <dbReference type="NCBIfam" id="TIGR02228"/>
    </source>
</evidence>
<keyword evidence="2" id="KW-0812">Transmembrane</keyword>
<comment type="caution">
    <text evidence="3">The sequence shown here is derived from an EMBL/GenBank/DDBJ whole genome shotgun (WGS) entry which is preliminary data.</text>
</comment>
<feature type="transmembrane region" description="Helical" evidence="2">
    <location>
        <begin position="24"/>
        <end position="53"/>
    </location>
</feature>
<dbReference type="RefSeq" id="WP_245354570.1">
    <property type="nucleotide sequence ID" value="NZ_BAAAJW010000005.1"/>
</dbReference>
<feature type="transmembrane region" description="Helical" evidence="2">
    <location>
        <begin position="152"/>
        <end position="170"/>
    </location>
</feature>
<dbReference type="InterPro" id="IPR001733">
    <property type="entry name" value="Peptidase_S26B"/>
</dbReference>
<evidence type="ECO:0000256" key="2">
    <source>
        <dbReference type="SAM" id="Phobius"/>
    </source>
</evidence>
<gene>
    <name evidence="3" type="ORF">JOF43_003098</name>
</gene>
<dbReference type="NCBIfam" id="TIGR02228">
    <property type="entry name" value="sigpep_I_arch"/>
    <property type="match status" value="1"/>
</dbReference>
<keyword evidence="4" id="KW-1185">Reference proteome</keyword>
<organism evidence="3 4">
    <name type="scientific">Brachybacterium sacelli</name>
    <dbReference type="NCBI Taxonomy" id="173364"/>
    <lineage>
        <taxon>Bacteria</taxon>
        <taxon>Bacillati</taxon>
        <taxon>Actinomycetota</taxon>
        <taxon>Actinomycetes</taxon>
        <taxon>Micrococcales</taxon>
        <taxon>Dermabacteraceae</taxon>
        <taxon>Brachybacterium</taxon>
    </lineage>
</organism>
<protein>
    <recommendedName>
        <fullName evidence="1">Signal peptidase I</fullName>
        <ecNumber evidence="1">3.4.21.89</ecNumber>
    </recommendedName>
</protein>
<proteinExistence type="predicted"/>
<dbReference type="EMBL" id="JAGIOD010000002">
    <property type="protein sequence ID" value="MBP2383109.1"/>
    <property type="molecule type" value="Genomic_DNA"/>
</dbReference>
<evidence type="ECO:0000313" key="3">
    <source>
        <dbReference type="EMBL" id="MBP2383109.1"/>
    </source>
</evidence>
<dbReference type="CDD" id="cd06462">
    <property type="entry name" value="Peptidase_S24_S26"/>
    <property type="match status" value="1"/>
</dbReference>
<sequence>MSAAAGTGTAQRGKRSLGDRVMNAVLNLAAVGGAICIVLVLLALVFDITLILFRTGSMDPAIPQGSLAVVREVPASQVEVGEVVTVDRDDDLPVTHRVTSIEQLGDGQWQLTMKGDANDSADPAPYTVLTVRTVMFSIPGLAKPVAALNSPWVLGGVTLAVAALVVWALWPRSASAADADADAEGSDEPAGPS</sequence>
<keyword evidence="3" id="KW-0378">Hydrolase</keyword>
<dbReference type="Proteomes" id="UP001519290">
    <property type="component" value="Unassembled WGS sequence"/>
</dbReference>
<evidence type="ECO:0000313" key="4">
    <source>
        <dbReference type="Proteomes" id="UP001519290"/>
    </source>
</evidence>
<keyword evidence="2" id="KW-0472">Membrane</keyword>